<keyword evidence="4" id="KW-1185">Reference proteome</keyword>
<sequence length="506" mass="58165">MQTNVLDYLEKTVKLVPNKIAYANEKESLTFIEVYNSAKSIGSYIASFHLCKQPIVVYMEKSPSAISAFFGVVYSGNHYVPIDEEMPQYRVKLIFDTLQPQMVICDDNTKAYLDEMNYSGKVCLFDDIKTYTIDMLQLQHIKEQTLDIDPLYIVFTSGSTGVPKGVVACHRSVIDYIENLSEVLQIQSDTVFGNQAPLYFDACLKELYPTLKFGATTYLVPKKLFMFPVQLIEYLNEHKINTICWVASALSLVSGFKTFETVTPKYLRTVAFGSEVFPIKQYNEWKRVLPNARFINLYGPTEATGMSCYYEVNKEFSIDEVIPIGKPFHNTEILLLKDDNTLAKGHEVGEICIRGTAVTLGYYNNPEKTKEAFVQNPLNQAYIDIIYRTGDLACYNDEHDLIFISRKDYQIKHMGHRIELGEIELNVHELEGTVHNCCIYDQDQEKIILYYVGNKETKEVKAYLKAKLPRYMLPNRVIKLEQMPLTPNGKIDRNYLKKLYKEKGKI</sequence>
<dbReference type="Pfam" id="PF00501">
    <property type="entry name" value="AMP-binding"/>
    <property type="match status" value="1"/>
</dbReference>
<dbReference type="InterPro" id="IPR025110">
    <property type="entry name" value="AMP-bd_C"/>
</dbReference>
<dbReference type="PROSITE" id="PS00455">
    <property type="entry name" value="AMP_BINDING"/>
    <property type="match status" value="1"/>
</dbReference>
<dbReference type="SUPFAM" id="SSF56801">
    <property type="entry name" value="Acetyl-CoA synthetase-like"/>
    <property type="match status" value="1"/>
</dbReference>
<dbReference type="InterPro" id="IPR042099">
    <property type="entry name" value="ANL_N_sf"/>
</dbReference>
<dbReference type="AlphaFoldDB" id="A0A4R3Z940"/>
<evidence type="ECO:0000313" key="4">
    <source>
        <dbReference type="Proteomes" id="UP000295515"/>
    </source>
</evidence>
<organism evidence="3 4">
    <name type="scientific">Longibaculum muris</name>
    <dbReference type="NCBI Taxonomy" id="1796628"/>
    <lineage>
        <taxon>Bacteria</taxon>
        <taxon>Bacillati</taxon>
        <taxon>Bacillota</taxon>
        <taxon>Erysipelotrichia</taxon>
        <taxon>Erysipelotrichales</taxon>
        <taxon>Coprobacillaceae</taxon>
        <taxon>Longibaculum</taxon>
    </lineage>
</organism>
<dbReference type="PANTHER" id="PTHR45527:SF1">
    <property type="entry name" value="FATTY ACID SYNTHASE"/>
    <property type="match status" value="1"/>
</dbReference>
<dbReference type="EMBL" id="SMCQ01000006">
    <property type="protein sequence ID" value="TCW00697.1"/>
    <property type="molecule type" value="Genomic_DNA"/>
</dbReference>
<dbReference type="Gene3D" id="3.40.50.12780">
    <property type="entry name" value="N-terminal domain of ligase-like"/>
    <property type="match status" value="1"/>
</dbReference>
<dbReference type="InterPro" id="IPR000873">
    <property type="entry name" value="AMP-dep_synth/lig_dom"/>
</dbReference>
<dbReference type="InterPro" id="IPR020845">
    <property type="entry name" value="AMP-binding_CS"/>
</dbReference>
<dbReference type="GO" id="GO:0044550">
    <property type="term" value="P:secondary metabolite biosynthetic process"/>
    <property type="evidence" value="ECO:0007669"/>
    <property type="project" value="TreeGrafter"/>
</dbReference>
<feature type="domain" description="AMP-dependent synthetase/ligase" evidence="1">
    <location>
        <begin position="10"/>
        <end position="363"/>
    </location>
</feature>
<comment type="caution">
    <text evidence="3">The sequence shown here is derived from an EMBL/GenBank/DDBJ whole genome shotgun (WGS) entry which is preliminary data.</text>
</comment>
<dbReference type="GO" id="GO:0005737">
    <property type="term" value="C:cytoplasm"/>
    <property type="evidence" value="ECO:0007669"/>
    <property type="project" value="TreeGrafter"/>
</dbReference>
<proteinExistence type="predicted"/>
<dbReference type="GO" id="GO:0043041">
    <property type="term" value="P:amino acid activation for nonribosomal peptide biosynthetic process"/>
    <property type="evidence" value="ECO:0007669"/>
    <property type="project" value="TreeGrafter"/>
</dbReference>
<dbReference type="RefSeq" id="WP_066448117.1">
    <property type="nucleotide sequence ID" value="NZ_JANKBF010000004.1"/>
</dbReference>
<dbReference type="InterPro" id="IPR045851">
    <property type="entry name" value="AMP-bd_C_sf"/>
</dbReference>
<accession>A0A4R3Z940</accession>
<name>A0A4R3Z940_9FIRM</name>
<gene>
    <name evidence="3" type="ORF">EDD60_10627</name>
</gene>
<feature type="domain" description="AMP-binding enzyme C-terminal" evidence="2">
    <location>
        <begin position="422"/>
        <end position="490"/>
    </location>
</feature>
<dbReference type="GO" id="GO:0031177">
    <property type="term" value="F:phosphopantetheine binding"/>
    <property type="evidence" value="ECO:0007669"/>
    <property type="project" value="TreeGrafter"/>
</dbReference>
<dbReference type="Gene3D" id="3.30.300.30">
    <property type="match status" value="1"/>
</dbReference>
<dbReference type="GeneID" id="98914992"/>
<dbReference type="Pfam" id="PF13193">
    <property type="entry name" value="AMP-binding_C"/>
    <property type="match status" value="1"/>
</dbReference>
<reference evidence="3 4" key="1">
    <citation type="submission" date="2019-03" db="EMBL/GenBank/DDBJ databases">
        <title>Genomic Encyclopedia of Type Strains, Phase IV (KMG-IV): sequencing the most valuable type-strain genomes for metagenomic binning, comparative biology and taxonomic classification.</title>
        <authorList>
            <person name="Goeker M."/>
        </authorList>
    </citation>
    <scope>NUCLEOTIDE SEQUENCE [LARGE SCALE GENOMIC DNA]</scope>
    <source>
        <strain evidence="3 4">DSM 29487</strain>
    </source>
</reference>
<evidence type="ECO:0000259" key="2">
    <source>
        <dbReference type="Pfam" id="PF13193"/>
    </source>
</evidence>
<protein>
    <submittedName>
        <fullName evidence="3">Amino acid adenylation domain-containing protein</fullName>
    </submittedName>
</protein>
<evidence type="ECO:0000259" key="1">
    <source>
        <dbReference type="Pfam" id="PF00501"/>
    </source>
</evidence>
<evidence type="ECO:0000313" key="3">
    <source>
        <dbReference type="EMBL" id="TCW00697.1"/>
    </source>
</evidence>
<dbReference type="PANTHER" id="PTHR45527">
    <property type="entry name" value="NONRIBOSOMAL PEPTIDE SYNTHETASE"/>
    <property type="match status" value="1"/>
</dbReference>
<dbReference type="Proteomes" id="UP000295515">
    <property type="component" value="Unassembled WGS sequence"/>
</dbReference>